<dbReference type="AlphaFoldDB" id="A0A8H2JNN4"/>
<dbReference type="SUPFAM" id="SSF54637">
    <property type="entry name" value="Thioesterase/thiol ester dehydrase-isomerase"/>
    <property type="match status" value="1"/>
</dbReference>
<dbReference type="CDD" id="cd03455">
    <property type="entry name" value="SAV4209"/>
    <property type="match status" value="1"/>
</dbReference>
<protein>
    <submittedName>
        <fullName evidence="3">Acyl dehydratase</fullName>
    </submittedName>
</protein>
<feature type="compositionally biased region" description="Polar residues" evidence="1">
    <location>
        <begin position="1"/>
        <end position="15"/>
    </location>
</feature>
<feature type="domain" description="MaoC-like" evidence="2">
    <location>
        <begin position="28"/>
        <end position="127"/>
    </location>
</feature>
<dbReference type="Pfam" id="PF01575">
    <property type="entry name" value="MaoC_dehydratas"/>
    <property type="match status" value="1"/>
</dbReference>
<dbReference type="InterPro" id="IPR029069">
    <property type="entry name" value="HotDog_dom_sf"/>
</dbReference>
<organism evidence="3 4">
    <name type="scientific">Colwellia ponticola</name>
    <dbReference type="NCBI Taxonomy" id="2304625"/>
    <lineage>
        <taxon>Bacteria</taxon>
        <taxon>Pseudomonadati</taxon>
        <taxon>Pseudomonadota</taxon>
        <taxon>Gammaproteobacteria</taxon>
        <taxon>Alteromonadales</taxon>
        <taxon>Colwelliaceae</taxon>
        <taxon>Colwellia</taxon>
    </lineage>
</organism>
<evidence type="ECO:0000313" key="4">
    <source>
        <dbReference type="Proteomes" id="UP000307702"/>
    </source>
</evidence>
<evidence type="ECO:0000259" key="2">
    <source>
        <dbReference type="Pfam" id="PF01575"/>
    </source>
</evidence>
<dbReference type="EMBL" id="SZVP01000002">
    <property type="protein sequence ID" value="TMM46941.1"/>
    <property type="molecule type" value="Genomic_DNA"/>
</dbReference>
<dbReference type="Gene3D" id="3.10.129.10">
    <property type="entry name" value="Hotdog Thioesterase"/>
    <property type="match status" value="1"/>
</dbReference>
<comment type="caution">
    <text evidence="3">The sequence shown here is derived from an EMBL/GenBank/DDBJ whole genome shotgun (WGS) entry which is preliminary data.</text>
</comment>
<dbReference type="Proteomes" id="UP000307702">
    <property type="component" value="Unassembled WGS sequence"/>
</dbReference>
<evidence type="ECO:0000313" key="3">
    <source>
        <dbReference type="EMBL" id="TMM46941.1"/>
    </source>
</evidence>
<sequence length="148" mass="16075">MQSKQNKNVQTNTKTKQFDDVQVGDKLPEKSIPITVALISNGALATRDFFPGHHDKDAAIALGSPHIFMNILTTNGLVQGFVEAWSGPQSIIENIDIKLGMPNYPGDTMVFMGEVTAKNPDNRTIEVGLAGKNQYGMHVTGTVRLVLP</sequence>
<keyword evidence="4" id="KW-1185">Reference proteome</keyword>
<accession>A0A8H2JNN4</accession>
<dbReference type="InterPro" id="IPR002539">
    <property type="entry name" value="MaoC-like_dom"/>
</dbReference>
<gene>
    <name evidence="3" type="ORF">FCS21_04025</name>
</gene>
<dbReference type="OrthoDB" id="9774179at2"/>
<evidence type="ECO:0000256" key="1">
    <source>
        <dbReference type="SAM" id="MobiDB-lite"/>
    </source>
</evidence>
<proteinExistence type="predicted"/>
<feature type="region of interest" description="Disordered" evidence="1">
    <location>
        <begin position="1"/>
        <end position="22"/>
    </location>
</feature>
<reference evidence="3 4" key="1">
    <citation type="submission" date="2019-05" db="EMBL/GenBank/DDBJ databases">
        <title>Colwellia ponticola sp. nov., isolated from seawater.</title>
        <authorList>
            <person name="Yoon J.-H."/>
        </authorList>
    </citation>
    <scope>NUCLEOTIDE SEQUENCE [LARGE SCALE GENOMIC DNA]</scope>
    <source>
        <strain evidence="3 4">OISW-25</strain>
    </source>
</reference>
<name>A0A8H2JNN4_9GAMM</name>